<dbReference type="GO" id="GO:0006352">
    <property type="term" value="P:DNA-templated transcription initiation"/>
    <property type="evidence" value="ECO:0007669"/>
    <property type="project" value="InterPro"/>
</dbReference>
<protein>
    <submittedName>
        <fullName evidence="7">RNA polymerase sigma-70 factor, ECF subfamily</fullName>
    </submittedName>
</protein>
<evidence type="ECO:0000313" key="8">
    <source>
        <dbReference type="Proteomes" id="UP000198822"/>
    </source>
</evidence>
<evidence type="ECO:0000256" key="1">
    <source>
        <dbReference type="ARBA" id="ARBA00010641"/>
    </source>
</evidence>
<dbReference type="OrthoDB" id="3747638at2"/>
<sequence>MTGAGHVERVLEAAAPTLLGYFVRRTTDPHDAADLVSETFVAAWRARRRMPADDEQARMWLFGVARNVLRHHERSHRRRTAATVALGQALAAAPAPADGDDARDVRAALETLPEQLAELVRLVHWDGLSLEQAATLLRIPASTARGRHARAKALLRAALEPPSGAARTDALETAHDAR</sequence>
<keyword evidence="3" id="KW-0731">Sigma factor</keyword>
<feature type="domain" description="RNA polymerase sigma-70 region 2" evidence="5">
    <location>
        <begin position="13"/>
        <end position="79"/>
    </location>
</feature>
<dbReference type="RefSeq" id="WP_092506929.1">
    <property type="nucleotide sequence ID" value="NZ_LT629695.1"/>
</dbReference>
<dbReference type="NCBIfam" id="TIGR02937">
    <property type="entry name" value="sigma70-ECF"/>
    <property type="match status" value="1"/>
</dbReference>
<dbReference type="Pfam" id="PF04542">
    <property type="entry name" value="Sigma70_r2"/>
    <property type="match status" value="1"/>
</dbReference>
<dbReference type="Gene3D" id="1.10.1740.10">
    <property type="match status" value="1"/>
</dbReference>
<dbReference type="GO" id="GO:0003677">
    <property type="term" value="F:DNA binding"/>
    <property type="evidence" value="ECO:0007669"/>
    <property type="project" value="InterPro"/>
</dbReference>
<keyword evidence="8" id="KW-1185">Reference proteome</keyword>
<dbReference type="SUPFAM" id="SSF88946">
    <property type="entry name" value="Sigma2 domain of RNA polymerase sigma factors"/>
    <property type="match status" value="1"/>
</dbReference>
<evidence type="ECO:0000259" key="6">
    <source>
        <dbReference type="Pfam" id="PF08281"/>
    </source>
</evidence>
<dbReference type="InterPro" id="IPR039425">
    <property type="entry name" value="RNA_pol_sigma-70-like"/>
</dbReference>
<dbReference type="AlphaFoldDB" id="A0A1G8FLI6"/>
<dbReference type="InterPro" id="IPR013324">
    <property type="entry name" value="RNA_pol_sigma_r3/r4-like"/>
</dbReference>
<gene>
    <name evidence="7" type="ORF">SAMN04489720_2528</name>
</gene>
<feature type="domain" description="RNA polymerase sigma factor 70 region 4 type 2" evidence="6">
    <location>
        <begin position="104"/>
        <end position="155"/>
    </location>
</feature>
<dbReference type="SUPFAM" id="SSF88659">
    <property type="entry name" value="Sigma3 and sigma4 domains of RNA polymerase sigma factors"/>
    <property type="match status" value="1"/>
</dbReference>
<dbReference type="InterPro" id="IPR036388">
    <property type="entry name" value="WH-like_DNA-bd_sf"/>
</dbReference>
<accession>A0A1G8FLI6</accession>
<evidence type="ECO:0000256" key="3">
    <source>
        <dbReference type="ARBA" id="ARBA00023082"/>
    </source>
</evidence>
<dbReference type="GO" id="GO:0016987">
    <property type="term" value="F:sigma factor activity"/>
    <property type="evidence" value="ECO:0007669"/>
    <property type="project" value="UniProtKB-KW"/>
</dbReference>
<dbReference type="InterPro" id="IPR007627">
    <property type="entry name" value="RNA_pol_sigma70_r2"/>
</dbReference>
<dbReference type="STRING" id="399736.SAMN04489720_2528"/>
<evidence type="ECO:0000256" key="4">
    <source>
        <dbReference type="ARBA" id="ARBA00023163"/>
    </source>
</evidence>
<proteinExistence type="inferred from homology"/>
<evidence type="ECO:0000259" key="5">
    <source>
        <dbReference type="Pfam" id="PF04542"/>
    </source>
</evidence>
<organism evidence="7 8">
    <name type="scientific">Agrococcus jejuensis</name>
    <dbReference type="NCBI Taxonomy" id="399736"/>
    <lineage>
        <taxon>Bacteria</taxon>
        <taxon>Bacillati</taxon>
        <taxon>Actinomycetota</taxon>
        <taxon>Actinomycetes</taxon>
        <taxon>Micrococcales</taxon>
        <taxon>Microbacteriaceae</taxon>
        <taxon>Agrococcus</taxon>
    </lineage>
</organism>
<dbReference type="PANTHER" id="PTHR43133">
    <property type="entry name" value="RNA POLYMERASE ECF-TYPE SIGMA FACTO"/>
    <property type="match status" value="1"/>
</dbReference>
<dbReference type="InterPro" id="IPR013325">
    <property type="entry name" value="RNA_pol_sigma_r2"/>
</dbReference>
<keyword evidence="4" id="KW-0804">Transcription</keyword>
<dbReference type="InterPro" id="IPR013249">
    <property type="entry name" value="RNA_pol_sigma70_r4_t2"/>
</dbReference>
<dbReference type="Gene3D" id="1.10.10.10">
    <property type="entry name" value="Winged helix-like DNA-binding domain superfamily/Winged helix DNA-binding domain"/>
    <property type="match status" value="1"/>
</dbReference>
<name>A0A1G8FLI6_9MICO</name>
<keyword evidence="2" id="KW-0805">Transcription regulation</keyword>
<dbReference type="Proteomes" id="UP000198822">
    <property type="component" value="Chromosome I"/>
</dbReference>
<dbReference type="InterPro" id="IPR014284">
    <property type="entry name" value="RNA_pol_sigma-70_dom"/>
</dbReference>
<dbReference type="Pfam" id="PF08281">
    <property type="entry name" value="Sigma70_r4_2"/>
    <property type="match status" value="1"/>
</dbReference>
<dbReference type="PANTHER" id="PTHR43133:SF25">
    <property type="entry name" value="RNA POLYMERASE SIGMA FACTOR RFAY-RELATED"/>
    <property type="match status" value="1"/>
</dbReference>
<evidence type="ECO:0000313" key="7">
    <source>
        <dbReference type="EMBL" id="SDH82948.1"/>
    </source>
</evidence>
<reference evidence="8" key="1">
    <citation type="submission" date="2016-10" db="EMBL/GenBank/DDBJ databases">
        <authorList>
            <person name="Varghese N."/>
            <person name="Submissions S."/>
        </authorList>
    </citation>
    <scope>NUCLEOTIDE SEQUENCE [LARGE SCALE GENOMIC DNA]</scope>
    <source>
        <strain evidence="8">DSM 22002</strain>
    </source>
</reference>
<evidence type="ECO:0000256" key="2">
    <source>
        <dbReference type="ARBA" id="ARBA00023015"/>
    </source>
</evidence>
<comment type="similarity">
    <text evidence="1">Belongs to the sigma-70 factor family. ECF subfamily.</text>
</comment>
<dbReference type="EMBL" id="LT629695">
    <property type="protein sequence ID" value="SDH82948.1"/>
    <property type="molecule type" value="Genomic_DNA"/>
</dbReference>